<feature type="domain" description="Bacterial Ig-like" evidence="2">
    <location>
        <begin position="371"/>
        <end position="468"/>
    </location>
</feature>
<dbReference type="SUPFAM" id="SSF49899">
    <property type="entry name" value="Concanavalin A-like lectins/glucanases"/>
    <property type="match status" value="1"/>
</dbReference>
<dbReference type="Gene3D" id="2.60.120.200">
    <property type="match status" value="1"/>
</dbReference>
<dbReference type="Pfam" id="PF13385">
    <property type="entry name" value="Laminin_G_3"/>
    <property type="match status" value="1"/>
</dbReference>
<dbReference type="InterPro" id="IPR013320">
    <property type="entry name" value="ConA-like_dom_sf"/>
</dbReference>
<organism evidence="3 4">
    <name type="scientific">Spiribacter salinus</name>
    <dbReference type="NCBI Taxonomy" id="1335746"/>
    <lineage>
        <taxon>Bacteria</taxon>
        <taxon>Pseudomonadati</taxon>
        <taxon>Pseudomonadota</taxon>
        <taxon>Gammaproteobacteria</taxon>
        <taxon>Chromatiales</taxon>
        <taxon>Ectothiorhodospiraceae</taxon>
        <taxon>Spiribacter</taxon>
    </lineage>
</organism>
<protein>
    <submittedName>
        <fullName evidence="3">LamG domain-containing protein</fullName>
    </submittedName>
</protein>
<accession>A0A540VQS9</accession>
<evidence type="ECO:0000256" key="1">
    <source>
        <dbReference type="SAM" id="MobiDB-lite"/>
    </source>
</evidence>
<comment type="caution">
    <text evidence="3">The sequence shown here is derived from an EMBL/GenBank/DDBJ whole genome shotgun (WGS) entry which is preliminary data.</text>
</comment>
<dbReference type="Proteomes" id="UP000315400">
    <property type="component" value="Unassembled WGS sequence"/>
</dbReference>
<dbReference type="AlphaFoldDB" id="A0A540VQS9"/>
<evidence type="ECO:0000313" key="4">
    <source>
        <dbReference type="Proteomes" id="UP000315400"/>
    </source>
</evidence>
<feature type="region of interest" description="Disordered" evidence="1">
    <location>
        <begin position="1"/>
        <end position="23"/>
    </location>
</feature>
<name>A0A540VQS9_9GAMM</name>
<evidence type="ECO:0000259" key="2">
    <source>
        <dbReference type="Pfam" id="PF19077"/>
    </source>
</evidence>
<reference evidence="3 4" key="1">
    <citation type="submission" date="2019-06" db="EMBL/GenBank/DDBJ databases">
        <title>Metagenome assembled Genome of Spiribacter salinus SL48-SHIP from the microbial mat of Salt Lake 48 (Novosibirsk region, Russia).</title>
        <authorList>
            <person name="Shipova A."/>
            <person name="Rozanov A.S."/>
            <person name="Bryanskaya A.V."/>
            <person name="Peltek S.E."/>
        </authorList>
    </citation>
    <scope>NUCLEOTIDE SEQUENCE [LARGE SCALE GENOMIC DNA]</scope>
    <source>
        <strain evidence="3">SL48-SHIP-2</strain>
    </source>
</reference>
<feature type="non-terminal residue" evidence="3">
    <location>
        <position position="850"/>
    </location>
</feature>
<dbReference type="InterPro" id="IPR013783">
    <property type="entry name" value="Ig-like_fold"/>
</dbReference>
<dbReference type="Gene3D" id="2.60.40.10">
    <property type="entry name" value="Immunoglobulins"/>
    <property type="match status" value="3"/>
</dbReference>
<dbReference type="EMBL" id="VIFK01000187">
    <property type="protein sequence ID" value="TQE98503.1"/>
    <property type="molecule type" value="Genomic_DNA"/>
</dbReference>
<dbReference type="InterPro" id="IPR044016">
    <property type="entry name" value="Big_13"/>
</dbReference>
<evidence type="ECO:0000313" key="3">
    <source>
        <dbReference type="EMBL" id="TQE98503.1"/>
    </source>
</evidence>
<sequence>MGLAPGNDTGGLDDDGFTGRDTDLTLQGTYPGDAEALNIYRTSADPRLREGFSFEPDYFNRGALSTGDAGKILEDLNALGAASITLNGGMLNGAALGGPLPATAFRYADSDSRWLMAAYDGAADKTRIVQLLVDVRSDGETYARSLDAVDAEGNQVQSKAAVNAAWANGDRAAKVANRDDHNDYGVAALNGYVAGQRTQLVTSLDRTEFGGNPNLDLRQFQHTLSEALPAGGAIFSVRAVDAAGNEGTAGDLRVVVDNQSDTPSLTLVNPPVDGVVSLEGRAEAVVDDDNTDARSRVILFDDLDGDGAVEAGEMLAETTADAGGFFSFDDLDLGTGDRALRVVAYDRAGNESSASDALDINIDRQPPAPPTRIELASSSDTGVLNNDRVTSVYEPLSFRVHLADDANAGDTVTLLQNNTELAQTTIGAGARQQGVVTLTLAAGTLSAADYDDLNARVTDASGNVGAKQVMPRFTVLDAPTIRGGITFDNGLDSEGRTLRSTDFTLKGRLYNSQDVVAIEIYDDLDPNNPIGEAVIRPSSTTYWSFTYEGQPYADGTRAFRAVMVDAAGNRSEPTDPLWVAFDSTSADPSTNVDASTNWTTETPADAPLGIVLQPGSDNGLSTGDRITAETHPSYRVYLPERAEVGDTINVYQNDNTSSLLGQVFLSQVDISEGYVDLGPEDDGILRLNGSNYVELEIDEPETNISREITFRTTQAGTLFAVQEGTSHDRNLWITADGNIGSRVYNLETLTSEDLDLTDGKTHTVTFTLGANGGHRVYVDGVLEINGDRTHSDYDDDNYQLIGKSRHGGGNFVGEITSYKSWHSELTEAQAKEQSARPAADYDFVFPAGSV</sequence>
<dbReference type="Pfam" id="PF19077">
    <property type="entry name" value="Big_13"/>
    <property type="match status" value="1"/>
</dbReference>
<proteinExistence type="predicted"/>
<gene>
    <name evidence="3" type="ORF">FKY71_13500</name>
</gene>